<feature type="compositionally biased region" description="Low complexity" evidence="1">
    <location>
        <begin position="77"/>
        <end position="87"/>
    </location>
</feature>
<feature type="compositionally biased region" description="Polar residues" evidence="1">
    <location>
        <begin position="24"/>
        <end position="33"/>
    </location>
</feature>
<feature type="region of interest" description="Disordered" evidence="1">
    <location>
        <begin position="68"/>
        <end position="87"/>
    </location>
</feature>
<accession>A0ABW1DUQ5</accession>
<keyword evidence="3" id="KW-1185">Reference proteome</keyword>
<evidence type="ECO:0000256" key="1">
    <source>
        <dbReference type="SAM" id="MobiDB-lite"/>
    </source>
</evidence>
<feature type="region of interest" description="Disordered" evidence="1">
    <location>
        <begin position="1"/>
        <end position="55"/>
    </location>
</feature>
<comment type="caution">
    <text evidence="2">The sequence shown here is derived from an EMBL/GenBank/DDBJ whole genome shotgun (WGS) entry which is preliminary data.</text>
</comment>
<dbReference type="Proteomes" id="UP001596180">
    <property type="component" value="Unassembled WGS sequence"/>
</dbReference>
<name>A0ABW1DUQ5_9ACTN</name>
<evidence type="ECO:0000313" key="3">
    <source>
        <dbReference type="Proteomes" id="UP001596180"/>
    </source>
</evidence>
<sequence length="87" mass="8395">MSDTDKVVLPSGPSNRIVTGPDTAISQSPSAQAAGSRPSAADTDGFAGAVPPADRDADACASCEVVVPASSAPPQPADATTASKVSA</sequence>
<dbReference type="RefSeq" id="WP_381360742.1">
    <property type="nucleotide sequence ID" value="NZ_JBHSOA010000015.1"/>
</dbReference>
<dbReference type="EMBL" id="JBHSOA010000015">
    <property type="protein sequence ID" value="MFC5852015.1"/>
    <property type="molecule type" value="Genomic_DNA"/>
</dbReference>
<proteinExistence type="predicted"/>
<organism evidence="2 3">
    <name type="scientific">Streptomyces chlorus</name>
    <dbReference type="NCBI Taxonomy" id="887452"/>
    <lineage>
        <taxon>Bacteria</taxon>
        <taxon>Bacillati</taxon>
        <taxon>Actinomycetota</taxon>
        <taxon>Actinomycetes</taxon>
        <taxon>Kitasatosporales</taxon>
        <taxon>Streptomycetaceae</taxon>
        <taxon>Streptomyces</taxon>
    </lineage>
</organism>
<evidence type="ECO:0000313" key="2">
    <source>
        <dbReference type="EMBL" id="MFC5852015.1"/>
    </source>
</evidence>
<protein>
    <submittedName>
        <fullName evidence="2">Uncharacterized protein</fullName>
    </submittedName>
</protein>
<reference evidence="3" key="1">
    <citation type="journal article" date="2019" name="Int. J. Syst. Evol. Microbiol.">
        <title>The Global Catalogue of Microorganisms (GCM) 10K type strain sequencing project: providing services to taxonomists for standard genome sequencing and annotation.</title>
        <authorList>
            <consortium name="The Broad Institute Genomics Platform"/>
            <consortium name="The Broad Institute Genome Sequencing Center for Infectious Disease"/>
            <person name="Wu L."/>
            <person name="Ma J."/>
        </authorList>
    </citation>
    <scope>NUCLEOTIDE SEQUENCE [LARGE SCALE GENOMIC DNA]</scope>
    <source>
        <strain evidence="3">JCM 10411</strain>
    </source>
</reference>
<gene>
    <name evidence="2" type="ORF">ACFPZI_09320</name>
</gene>